<dbReference type="Proteomes" id="UP000699985">
    <property type="component" value="Unassembled WGS sequence"/>
</dbReference>
<gene>
    <name evidence="2" type="ORF">EBX29_03995</name>
</gene>
<feature type="transmembrane region" description="Helical" evidence="1">
    <location>
        <begin position="52"/>
        <end position="68"/>
    </location>
</feature>
<keyword evidence="1" id="KW-0812">Transmembrane</keyword>
<evidence type="ECO:0000256" key="1">
    <source>
        <dbReference type="SAM" id="Phobius"/>
    </source>
</evidence>
<keyword evidence="1" id="KW-1133">Transmembrane helix</keyword>
<feature type="non-terminal residue" evidence="2">
    <location>
        <position position="69"/>
    </location>
</feature>
<dbReference type="AlphaFoldDB" id="A0A966M1X3"/>
<organism evidence="2 3">
    <name type="scientific">Candidatus Fonsibacter lacus</name>
    <dbReference type="NCBI Taxonomy" id="2576439"/>
    <lineage>
        <taxon>Bacteria</taxon>
        <taxon>Pseudomonadati</taxon>
        <taxon>Pseudomonadota</taxon>
        <taxon>Alphaproteobacteria</taxon>
        <taxon>Candidatus Pelagibacterales</taxon>
        <taxon>Candidatus Pelagibacterales incertae sedis</taxon>
        <taxon>Candidatus Fonsibacter</taxon>
    </lineage>
</organism>
<protein>
    <submittedName>
        <fullName evidence="2">DUF1467 family protein</fullName>
    </submittedName>
</protein>
<feature type="transmembrane region" description="Helical" evidence="1">
    <location>
        <begin position="7"/>
        <end position="26"/>
    </location>
</feature>
<name>A0A966M1X3_9PROT</name>
<dbReference type="Pfam" id="PF07330">
    <property type="entry name" value="DUF1467"/>
    <property type="match status" value="1"/>
</dbReference>
<evidence type="ECO:0000313" key="2">
    <source>
        <dbReference type="EMBL" id="NCU50912.1"/>
    </source>
</evidence>
<sequence length="69" mass="7631">MSITGGIIIYVNLWMVILFMVLPFGVTNQIDSPNFQKGTDPGAPVESKMKKKILITTLITTIIFSLIFA</sequence>
<dbReference type="InterPro" id="IPR009935">
    <property type="entry name" value="DUF1467"/>
</dbReference>
<dbReference type="EMBL" id="RGMI01000231">
    <property type="protein sequence ID" value="NCU50912.1"/>
    <property type="molecule type" value="Genomic_DNA"/>
</dbReference>
<comment type="caution">
    <text evidence="2">The sequence shown here is derived from an EMBL/GenBank/DDBJ whole genome shotgun (WGS) entry which is preliminary data.</text>
</comment>
<reference evidence="2" key="1">
    <citation type="submission" date="2018-10" db="EMBL/GenBank/DDBJ databases">
        <title>Iterative Subtractive Binning of Freshwater Chronoseries Metagenomes Recovers Nearly Complete Genomes from over Four Hundred Novel Species.</title>
        <authorList>
            <person name="Rodriguez-R L.M."/>
            <person name="Tsementzi D."/>
            <person name="Luo C."/>
            <person name="Konstantinidis K.T."/>
        </authorList>
    </citation>
    <scope>NUCLEOTIDE SEQUENCE</scope>
    <source>
        <strain evidence="2">WB8_1A_003</strain>
    </source>
</reference>
<accession>A0A966M1X3</accession>
<proteinExistence type="predicted"/>
<keyword evidence="1" id="KW-0472">Membrane</keyword>
<evidence type="ECO:0000313" key="3">
    <source>
        <dbReference type="Proteomes" id="UP000699985"/>
    </source>
</evidence>